<organism evidence="2 3">
    <name type="scientific">Amycolatopsis vancoresmycina DSM 44592</name>
    <dbReference type="NCBI Taxonomy" id="1292037"/>
    <lineage>
        <taxon>Bacteria</taxon>
        <taxon>Bacillati</taxon>
        <taxon>Actinomycetota</taxon>
        <taxon>Actinomycetes</taxon>
        <taxon>Pseudonocardiales</taxon>
        <taxon>Pseudonocardiaceae</taxon>
        <taxon>Amycolatopsis</taxon>
    </lineage>
</organism>
<evidence type="ECO:0000313" key="3">
    <source>
        <dbReference type="Proteomes" id="UP000014139"/>
    </source>
</evidence>
<comment type="caution">
    <text evidence="2">The sequence shown here is derived from an EMBL/GenBank/DDBJ whole genome shotgun (WGS) entry which is preliminary data.</text>
</comment>
<keyword evidence="3" id="KW-1185">Reference proteome</keyword>
<reference evidence="2 3" key="1">
    <citation type="submission" date="2013-02" db="EMBL/GenBank/DDBJ databases">
        <title>Draft genome sequence of Amycolatopsis vancoresmycina strain DSM 44592T.</title>
        <authorList>
            <person name="Kumar S."/>
            <person name="Kaur N."/>
            <person name="Kaur C."/>
            <person name="Raghava G.P.S."/>
            <person name="Mayilraj S."/>
        </authorList>
    </citation>
    <scope>NUCLEOTIDE SEQUENCE [LARGE SCALE GENOMIC DNA]</scope>
    <source>
        <strain evidence="2 3">DSM 44592</strain>
    </source>
</reference>
<keyword evidence="1" id="KW-0472">Membrane</keyword>
<evidence type="ECO:0000256" key="1">
    <source>
        <dbReference type="SAM" id="Phobius"/>
    </source>
</evidence>
<dbReference type="Proteomes" id="UP000014139">
    <property type="component" value="Unassembled WGS sequence"/>
</dbReference>
<feature type="transmembrane region" description="Helical" evidence="1">
    <location>
        <begin position="67"/>
        <end position="87"/>
    </location>
</feature>
<keyword evidence="1" id="KW-0812">Transmembrane</keyword>
<protein>
    <submittedName>
        <fullName evidence="2">Uncharacterized protein</fullName>
    </submittedName>
</protein>
<feature type="transmembrane region" description="Helical" evidence="1">
    <location>
        <begin position="160"/>
        <end position="179"/>
    </location>
</feature>
<gene>
    <name evidence="2" type="ORF">H480_02079</name>
</gene>
<feature type="transmembrane region" description="Helical" evidence="1">
    <location>
        <begin position="99"/>
        <end position="120"/>
    </location>
</feature>
<feature type="transmembrane region" description="Helical" evidence="1">
    <location>
        <begin position="34"/>
        <end position="55"/>
    </location>
</feature>
<evidence type="ECO:0000313" key="2">
    <source>
        <dbReference type="EMBL" id="EOD70212.1"/>
    </source>
</evidence>
<name>R1GFZ9_9PSEU</name>
<dbReference type="AlphaFoldDB" id="R1GFZ9"/>
<dbReference type="PATRIC" id="fig|1292037.4.peg.412"/>
<accession>R1GFZ9</accession>
<dbReference type="EMBL" id="AOUO01000022">
    <property type="protein sequence ID" value="EOD70212.1"/>
    <property type="molecule type" value="Genomic_DNA"/>
</dbReference>
<sequence length="464" mass="50567">MFVVAWPVTVAYMRRAIISRDYRERTRAVHLAPVNLQVALALFGFALLLLVLRILVGPGWAIDTGSAFLLVALIANLISNSLSALDLPGQLRRNLMQPYVQFIAIAALQYLTLLSGSLLLGPLQVGGKPTLDVVVDQIKGLGAFTHVFDVVLGTPRTPSAILLTLAGICLFAMIGKVLFQYRKFIRQPADHATIVATLSALGRIEDARRWLDKLDAQGFRDGSLLGARLMVLIGENEHEKAYSLAEAQVVLRTGDDGPRRDHTVDDVLVTLLTTSSFMSLQTGQHWQLVRFAVRRGISDGCLAAMIWPLCEDLEIDQAGQLAGIGISYESHPITHSTAAWLLAGDSPAEDEARARLAAAQPVSDTDKIARAMADCRIRIFHRDDVAPAATELLDLITAAGDLPAWCRPTFGVGVDELVASRLLGRELQERARQCERALYEGLGRGEVEIYNSLKAASRILSGQH</sequence>
<keyword evidence="1" id="KW-1133">Transmembrane helix</keyword>
<proteinExistence type="predicted"/>